<keyword evidence="1" id="KW-0677">Repeat</keyword>
<accession>A0AB34JI58</accession>
<feature type="repeat" description="RCC1" evidence="2">
    <location>
        <begin position="142"/>
        <end position="198"/>
    </location>
</feature>
<dbReference type="InterPro" id="IPR036047">
    <property type="entry name" value="F-box-like_dom_sf"/>
</dbReference>
<evidence type="ECO:0008006" key="5">
    <source>
        <dbReference type="Google" id="ProtNLM"/>
    </source>
</evidence>
<comment type="caution">
    <text evidence="3">The sequence shown here is derived from an EMBL/GenBank/DDBJ whole genome shotgun (WGS) entry which is preliminary data.</text>
</comment>
<keyword evidence="4" id="KW-1185">Reference proteome</keyword>
<dbReference type="EMBL" id="JBGBPQ010000007">
    <property type="protein sequence ID" value="KAL1521270.1"/>
    <property type="molecule type" value="Genomic_DNA"/>
</dbReference>
<dbReference type="InterPro" id="IPR051709">
    <property type="entry name" value="Ub-ligase/GTPase-reg"/>
</dbReference>
<dbReference type="SUPFAM" id="SSF81383">
    <property type="entry name" value="F-box domain"/>
    <property type="match status" value="1"/>
</dbReference>
<dbReference type="Proteomes" id="UP001515480">
    <property type="component" value="Unassembled WGS sequence"/>
</dbReference>
<organism evidence="3 4">
    <name type="scientific">Prymnesium parvum</name>
    <name type="common">Toxic golden alga</name>
    <dbReference type="NCBI Taxonomy" id="97485"/>
    <lineage>
        <taxon>Eukaryota</taxon>
        <taxon>Haptista</taxon>
        <taxon>Haptophyta</taxon>
        <taxon>Prymnesiophyceae</taxon>
        <taxon>Prymnesiales</taxon>
        <taxon>Prymnesiaceae</taxon>
        <taxon>Prymnesium</taxon>
    </lineage>
</organism>
<dbReference type="PANTHER" id="PTHR45622:SF70">
    <property type="entry name" value="SECRETION-REGULATING GUANINE NUCLEOTIDE EXCHANGE FACTOR"/>
    <property type="match status" value="1"/>
</dbReference>
<protein>
    <recommendedName>
        <fullName evidence="5">F-box domain-containing protein</fullName>
    </recommendedName>
</protein>
<evidence type="ECO:0000313" key="3">
    <source>
        <dbReference type="EMBL" id="KAL1521270.1"/>
    </source>
</evidence>
<dbReference type="InterPro" id="IPR000408">
    <property type="entry name" value="Reg_chr_condens"/>
</dbReference>
<evidence type="ECO:0000256" key="1">
    <source>
        <dbReference type="ARBA" id="ARBA00022737"/>
    </source>
</evidence>
<gene>
    <name evidence="3" type="ORF">AB1Y20_020939</name>
</gene>
<dbReference type="Pfam" id="PF13540">
    <property type="entry name" value="RCC1_2"/>
    <property type="match status" value="2"/>
</dbReference>
<name>A0AB34JI58_PRYPA</name>
<dbReference type="SUPFAM" id="SSF50985">
    <property type="entry name" value="RCC1/BLIP-II"/>
    <property type="match status" value="1"/>
</dbReference>
<dbReference type="GO" id="GO:0005737">
    <property type="term" value="C:cytoplasm"/>
    <property type="evidence" value="ECO:0007669"/>
    <property type="project" value="TreeGrafter"/>
</dbReference>
<feature type="repeat" description="RCC1" evidence="2">
    <location>
        <begin position="199"/>
        <end position="249"/>
    </location>
</feature>
<sequence>MAEVGRRAAAAAAAAGVEASTAAAALPIAPPPPRRRAAARPPPPSAAFLPSLPPALLLLPADLLLLVLRLLPAAALAHAARTCRRLLALAHAAAAPLLAASPTAPRRGESLLSAYAFASAFASLPPPTLCAGQYHALWVVGAKLHASGGHAGSTHLLGLADGRRHAAFAPPAAASPLHRLQVTQVAAGARHALCLAASGEVWTFGHNDLGQLGRADADASREWPPAVAWRGGARLVAAGAFCSLLATRRGALLGFGSNAYGELRAAAPAVLRAAAPLCRRRALAAAAGRAHVVWLSPRGEAFARGRDTHAQCAGGGGRVALPARGVRVACGNNHSVALLEDGRVFAWGCDEAGQCGGGGGRVAAALRVGGVAVGVAAGYAHTLVLVEEEGGGGERWVVSLGWAKQGQCALRVRRRGLRQVAAGGCASFVEVEGEGGAPPRLLSCGGGAELCYAQCGQGEPRGGGWVCPPGWARREEQ</sequence>
<evidence type="ECO:0000313" key="4">
    <source>
        <dbReference type="Proteomes" id="UP001515480"/>
    </source>
</evidence>
<dbReference type="InterPro" id="IPR009091">
    <property type="entry name" value="RCC1/BLIP-II"/>
</dbReference>
<dbReference type="PROSITE" id="PS50012">
    <property type="entry name" value="RCC1_3"/>
    <property type="match status" value="3"/>
</dbReference>
<proteinExistence type="predicted"/>
<dbReference type="PROSITE" id="PS00626">
    <property type="entry name" value="RCC1_2"/>
    <property type="match status" value="2"/>
</dbReference>
<evidence type="ECO:0000256" key="2">
    <source>
        <dbReference type="PROSITE-ProRule" id="PRU00235"/>
    </source>
</evidence>
<feature type="repeat" description="RCC1" evidence="2">
    <location>
        <begin position="342"/>
        <end position="388"/>
    </location>
</feature>
<dbReference type="Gene3D" id="2.130.10.30">
    <property type="entry name" value="Regulator of chromosome condensation 1/beta-lactamase-inhibitor protein II"/>
    <property type="match status" value="2"/>
</dbReference>
<dbReference type="PRINTS" id="PR00633">
    <property type="entry name" value="RCCNDNSATION"/>
</dbReference>
<dbReference type="AlphaFoldDB" id="A0AB34JI58"/>
<reference evidence="3 4" key="1">
    <citation type="journal article" date="2024" name="Science">
        <title>Giant polyketide synthase enzymes in the biosynthesis of giant marine polyether toxins.</title>
        <authorList>
            <person name="Fallon T.R."/>
            <person name="Shende V.V."/>
            <person name="Wierzbicki I.H."/>
            <person name="Pendleton A.L."/>
            <person name="Watervoot N.F."/>
            <person name="Auber R.P."/>
            <person name="Gonzalez D.J."/>
            <person name="Wisecaver J.H."/>
            <person name="Moore B.S."/>
        </authorList>
    </citation>
    <scope>NUCLEOTIDE SEQUENCE [LARGE SCALE GENOMIC DNA]</scope>
    <source>
        <strain evidence="3 4">12B1</strain>
    </source>
</reference>
<dbReference type="PANTHER" id="PTHR45622">
    <property type="entry name" value="UBIQUITIN-PROTEIN LIGASE E3A-RELATED"/>
    <property type="match status" value="1"/>
</dbReference>